<dbReference type="AlphaFoldDB" id="A0A3N5CPB8"/>
<proteinExistence type="predicted"/>
<accession>A0A3N5CPB8</accession>
<comment type="caution">
    <text evidence="2">The sequence shown here is derived from an EMBL/GenBank/DDBJ whole genome shotgun (WGS) entry which is preliminary data.</text>
</comment>
<reference evidence="2 3" key="1">
    <citation type="submission" date="2018-11" db="EMBL/GenBank/DDBJ databases">
        <title>Erythrobacter spongiae sp. nov., isolated from a marine sponge.</title>
        <authorList>
            <person name="Zhuang L."/>
            <person name="Luo L."/>
        </authorList>
    </citation>
    <scope>NUCLEOTIDE SEQUENCE [LARGE SCALE GENOMIC DNA]</scope>
    <source>
        <strain evidence="2 3">HN-E23</strain>
    </source>
</reference>
<sequence length="349" mass="38796">MVDRQDGGKGRGGHGLLGGLGDVTTIAYHETVNDLQDPAWWGPGPFATRDWFALLETRRTRPLYATAREGSSRVLLPLNRGPRGLESLANWYAFTWQPLLSGPAAPRLLANLARDLRTNHARIDFAGVPAERDVTGILVRAFREGGWRVFSEAADTNHILRPAGRPFADYLATRPGRLRTTLKRKAKAVQTQIATTFSNEDWQAFEEIYAVSWKPAEGDPDFLRRFAIAQSRKGHFLFGLARHDGEPVAAQFWTIENGTAFIHKLAHRQDATRLSPGSVLTAALFEHALDAAGVDCVDFGTGNDAYKADWMEETRTRHRITCLDPRTPRTWPALARRIARKLVPAARGG</sequence>
<evidence type="ECO:0000313" key="3">
    <source>
        <dbReference type="Proteomes" id="UP000275232"/>
    </source>
</evidence>
<dbReference type="GO" id="GO:0016740">
    <property type="term" value="F:transferase activity"/>
    <property type="evidence" value="ECO:0007669"/>
    <property type="project" value="UniProtKB-KW"/>
</dbReference>
<feature type="domain" description="BioF2-like acetyltransferase" evidence="1">
    <location>
        <begin position="178"/>
        <end position="307"/>
    </location>
</feature>
<dbReference type="InterPro" id="IPR016181">
    <property type="entry name" value="Acyl_CoA_acyltransferase"/>
</dbReference>
<keyword evidence="3" id="KW-1185">Reference proteome</keyword>
<dbReference type="SUPFAM" id="SSF55729">
    <property type="entry name" value="Acyl-CoA N-acyltransferases (Nat)"/>
    <property type="match status" value="1"/>
</dbReference>
<protein>
    <submittedName>
        <fullName evidence="2">GNAT family N-acetyltransferase</fullName>
    </submittedName>
</protein>
<dbReference type="Pfam" id="PF13480">
    <property type="entry name" value="Acetyltransf_6"/>
    <property type="match status" value="1"/>
</dbReference>
<name>A0A3N5CPB8_9SPHN</name>
<gene>
    <name evidence="2" type="ORF">EG799_13865</name>
</gene>
<organism evidence="2 3">
    <name type="scientific">Aurantiacibacter spongiae</name>
    <dbReference type="NCBI Taxonomy" id="2488860"/>
    <lineage>
        <taxon>Bacteria</taxon>
        <taxon>Pseudomonadati</taxon>
        <taxon>Pseudomonadota</taxon>
        <taxon>Alphaproteobacteria</taxon>
        <taxon>Sphingomonadales</taxon>
        <taxon>Erythrobacteraceae</taxon>
        <taxon>Aurantiacibacter</taxon>
    </lineage>
</organism>
<dbReference type="InterPro" id="IPR038740">
    <property type="entry name" value="BioF2-like_GNAT_dom"/>
</dbReference>
<evidence type="ECO:0000313" key="2">
    <source>
        <dbReference type="EMBL" id="RPF68839.1"/>
    </source>
</evidence>
<dbReference type="Gene3D" id="3.40.630.30">
    <property type="match status" value="1"/>
</dbReference>
<dbReference type="EMBL" id="RPFZ01000002">
    <property type="protein sequence ID" value="RPF68839.1"/>
    <property type="molecule type" value="Genomic_DNA"/>
</dbReference>
<evidence type="ECO:0000259" key="1">
    <source>
        <dbReference type="Pfam" id="PF13480"/>
    </source>
</evidence>
<dbReference type="Proteomes" id="UP000275232">
    <property type="component" value="Unassembled WGS sequence"/>
</dbReference>
<keyword evidence="2" id="KW-0808">Transferase</keyword>